<comment type="similarity">
    <text evidence="1">Belongs to the bacterial sugar transferase family.</text>
</comment>
<dbReference type="KEGG" id="sbr:SY1_13610"/>
<evidence type="ECO:0000313" key="3">
    <source>
        <dbReference type="EMBL" id="CBL28452.1"/>
    </source>
</evidence>
<feature type="domain" description="Bacterial sugar transferase" evidence="2">
    <location>
        <begin position="3"/>
        <end position="177"/>
    </location>
</feature>
<dbReference type="InterPro" id="IPR003362">
    <property type="entry name" value="Bact_transf"/>
</dbReference>
<evidence type="ECO:0000313" key="4">
    <source>
        <dbReference type="Proteomes" id="UP000008957"/>
    </source>
</evidence>
<dbReference type="RefSeq" id="WP_015556599.1">
    <property type="nucleotide sequence ID" value="NC_021038.1"/>
</dbReference>
<dbReference type="GO" id="GO:0047360">
    <property type="term" value="F:undecaprenyl-phosphate galactose phosphotransferase activity"/>
    <property type="evidence" value="ECO:0007669"/>
    <property type="project" value="UniProtKB-EC"/>
</dbReference>
<keyword evidence="4" id="KW-1185">Reference proteome</keyword>
<organism evidence="3 4">
    <name type="scientific">Fretibacterium fastidiosum</name>
    <dbReference type="NCBI Taxonomy" id="651822"/>
    <lineage>
        <taxon>Bacteria</taxon>
        <taxon>Thermotogati</taxon>
        <taxon>Synergistota</taxon>
        <taxon>Synergistia</taxon>
        <taxon>Synergistales</taxon>
        <taxon>Aminobacteriaceae</taxon>
        <taxon>Fretibacterium</taxon>
    </lineage>
</organism>
<dbReference type="PANTHER" id="PTHR30576:SF8">
    <property type="entry name" value="UNDECAPRENYL-PHOSPHATE GALACTOSE PHOSPHOTRANSFERASE"/>
    <property type="match status" value="1"/>
</dbReference>
<dbReference type="EC" id="2.7.8.6" evidence="3"/>
<dbReference type="Proteomes" id="UP000008957">
    <property type="component" value="Chromosome"/>
</dbReference>
<reference evidence="4" key="1">
    <citation type="submission" date="2010-03" db="EMBL/GenBank/DDBJ databases">
        <title>The genome sequence of Synergistetes sp. SGP1.</title>
        <authorList>
            <consortium name="metaHIT consortium -- http://www.metahit.eu/"/>
            <person name="Pajon A."/>
            <person name="Turner K."/>
            <person name="Parkhill J."/>
            <person name="Wade W."/>
            <person name="Vartoukian S."/>
        </authorList>
    </citation>
    <scope>NUCLEOTIDE SEQUENCE [LARGE SCALE GENOMIC DNA]</scope>
    <source>
        <strain evidence="4">SGP1</strain>
    </source>
</reference>
<gene>
    <name evidence="3" type="ORF">SY1_13610</name>
</gene>
<evidence type="ECO:0000256" key="1">
    <source>
        <dbReference type="ARBA" id="ARBA00006464"/>
    </source>
</evidence>
<name>A0AB94IXD0_9BACT</name>
<dbReference type="AlphaFoldDB" id="A0AB94IXD0"/>
<keyword evidence="3" id="KW-0808">Transferase</keyword>
<dbReference type="Pfam" id="PF02397">
    <property type="entry name" value="Bac_transf"/>
    <property type="match status" value="1"/>
</dbReference>
<accession>A0AB94IXD0</accession>
<evidence type="ECO:0000259" key="2">
    <source>
        <dbReference type="Pfam" id="PF02397"/>
    </source>
</evidence>
<dbReference type="EMBL" id="FP929056">
    <property type="protein sequence ID" value="CBL28452.1"/>
    <property type="molecule type" value="Genomic_DNA"/>
</dbReference>
<protein>
    <submittedName>
        <fullName evidence="3">Sugar transferases involved in lipopolysaccharide synthesis</fullName>
        <ecNumber evidence="3">2.7.8.6</ecNumber>
    </submittedName>
</protein>
<dbReference type="PANTHER" id="PTHR30576">
    <property type="entry name" value="COLANIC BIOSYNTHESIS UDP-GLUCOSE LIPID CARRIER TRANSFERASE"/>
    <property type="match status" value="1"/>
</dbReference>
<sequence length="198" mass="22080">MLKRLLDVAGAALGLVLLSPVMLAVAVCVRRRMGSPAVFVQTRAGRGGRPFALYKFRSMTDERGPDGNLLPDAERLTPFGRFLRRTSLDELPQLWNVLRGDMSLVGPRPLLTQYVPLYDARQRKRLDVRPGITGWAQVNGRNALSWPAKFELDVWYVEHRSTGLDLKIILLTIKKVLAREGIAASGEATMPPFEGNRS</sequence>
<reference evidence="3 4" key="2">
    <citation type="submission" date="2010-03" db="EMBL/GenBank/DDBJ databases">
        <authorList>
            <person name="Pajon A."/>
        </authorList>
    </citation>
    <scope>NUCLEOTIDE SEQUENCE [LARGE SCALE GENOMIC DNA]</scope>
    <source>
        <strain evidence="3 4">SGP1</strain>
    </source>
</reference>
<proteinExistence type="inferred from homology"/>